<evidence type="ECO:0000313" key="1">
    <source>
        <dbReference type="EMBL" id="BBG25488.1"/>
    </source>
</evidence>
<organism evidence="2 4">
    <name type="scientific">Sulfuracidifex tepidarius</name>
    <dbReference type="NCBI Taxonomy" id="1294262"/>
    <lineage>
        <taxon>Archaea</taxon>
        <taxon>Thermoproteota</taxon>
        <taxon>Thermoprotei</taxon>
        <taxon>Sulfolobales</taxon>
        <taxon>Sulfolobaceae</taxon>
        <taxon>Sulfuracidifex</taxon>
    </lineage>
</organism>
<dbReference type="RefSeq" id="WP_054845309.1">
    <property type="nucleotide sequence ID" value="NZ_AP018929.1"/>
</dbReference>
<sequence>MEYQFPYYDLQTARSMMSWLRKKMEELNGVKYMAEDALMKGEKDAITLYTVATKGIIDDISRRGILVRDPTIGLVDFPAIINGKPAYLCWLTSEDDISFWHYVDEGFAGRKRITKSDDILSLL</sequence>
<reference evidence="4" key="1">
    <citation type="submission" date="2018-09" db="EMBL/GenBank/DDBJ databases">
        <title>Complete Genome Sequencing of Sulfolobus sp. JCM 16834.</title>
        <authorList>
            <person name="Kato S."/>
            <person name="Itoh T."/>
            <person name="Ohkuma M."/>
        </authorList>
    </citation>
    <scope>NUCLEOTIDE SEQUENCE [LARGE SCALE GENOMIC DNA]</scope>
    <source>
        <strain evidence="4">IC-007</strain>
    </source>
</reference>
<dbReference type="KEGG" id="step:IC006_2824"/>
<dbReference type="PIRSF" id="PIRSF016498">
    <property type="entry name" value="UCP016498"/>
    <property type="match status" value="1"/>
</dbReference>
<gene>
    <name evidence="1" type="ORF">IC006_2824</name>
    <name evidence="2" type="ORF">IC007_2838</name>
</gene>
<protein>
    <recommendedName>
        <fullName evidence="5">DUF2203 domain-containing protein</fullName>
    </recommendedName>
</protein>
<accession>A0A510E057</accession>
<dbReference type="OrthoDB" id="7857at2157"/>
<proteinExistence type="predicted"/>
<evidence type="ECO:0000313" key="3">
    <source>
        <dbReference type="Proteomes" id="UP000322983"/>
    </source>
</evidence>
<reference evidence="2 3" key="2">
    <citation type="journal article" date="2020" name="Int. J. Syst. Evol. Microbiol.">
        <title>Sulfuracidifex tepidarius gen. nov., sp. nov. and transfer of Sulfolobus metallicus Huber and Stetter 1992 to the genus Sulfuracidifex as Sulfuracidifex metallicus comb. nov.</title>
        <authorList>
            <person name="Itoh T."/>
            <person name="Miura T."/>
            <person name="Sakai H.D."/>
            <person name="Kato S."/>
            <person name="Ohkuma M."/>
            <person name="Takashina T."/>
        </authorList>
    </citation>
    <scope>NUCLEOTIDE SEQUENCE</scope>
    <source>
        <strain evidence="1 3">IC-006</strain>
        <strain evidence="2">IC-007</strain>
    </source>
</reference>
<evidence type="ECO:0008006" key="5">
    <source>
        <dbReference type="Google" id="ProtNLM"/>
    </source>
</evidence>
<accession>A0A510E6X7</accession>
<name>A0A510E6X7_9CREN</name>
<dbReference type="GeneID" id="41719104"/>
<dbReference type="EMBL" id="AP018929">
    <property type="protein sequence ID" value="BBG25488.1"/>
    <property type="molecule type" value="Genomic_DNA"/>
</dbReference>
<evidence type="ECO:0000313" key="2">
    <source>
        <dbReference type="EMBL" id="BBG28282.1"/>
    </source>
</evidence>
<dbReference type="EMBL" id="AP018930">
    <property type="protein sequence ID" value="BBG28282.1"/>
    <property type="molecule type" value="Genomic_DNA"/>
</dbReference>
<dbReference type="Proteomes" id="UP000322983">
    <property type="component" value="Chromosome"/>
</dbReference>
<keyword evidence="3" id="KW-1185">Reference proteome</keyword>
<dbReference type="AlphaFoldDB" id="A0A510E6X7"/>
<dbReference type="Pfam" id="PF09969">
    <property type="entry name" value="DUF2203"/>
    <property type="match status" value="1"/>
</dbReference>
<dbReference type="Proteomes" id="UP000325030">
    <property type="component" value="Chromosome"/>
</dbReference>
<evidence type="ECO:0000313" key="4">
    <source>
        <dbReference type="Proteomes" id="UP000325030"/>
    </source>
</evidence>
<dbReference type="STRING" id="1294262.GCA_001316085_00780"/>
<dbReference type="InterPro" id="IPR018699">
    <property type="entry name" value="DUF2203"/>
</dbReference>